<dbReference type="Gramene" id="OMO96073">
    <property type="protein sequence ID" value="OMO96073"/>
    <property type="gene ID" value="CCACVL1_05081"/>
</dbReference>
<feature type="compositionally biased region" description="Basic and acidic residues" evidence="1">
    <location>
        <begin position="231"/>
        <end position="243"/>
    </location>
</feature>
<dbReference type="Proteomes" id="UP000188268">
    <property type="component" value="Unassembled WGS sequence"/>
</dbReference>
<dbReference type="EMBL" id="AWWV01007516">
    <property type="protein sequence ID" value="OMO96073.1"/>
    <property type="molecule type" value="Genomic_DNA"/>
</dbReference>
<feature type="region of interest" description="Disordered" evidence="1">
    <location>
        <begin position="207"/>
        <end position="299"/>
    </location>
</feature>
<dbReference type="InterPro" id="IPR040256">
    <property type="entry name" value="At4g02000-like"/>
</dbReference>
<evidence type="ECO:0000313" key="4">
    <source>
        <dbReference type="Proteomes" id="UP000188268"/>
    </source>
</evidence>
<accession>A0A1R3JMQ5</accession>
<gene>
    <name evidence="3" type="ORF">CCACVL1_05081</name>
</gene>
<proteinExistence type="predicted"/>
<dbReference type="Pfam" id="PF14111">
    <property type="entry name" value="DUF4283"/>
    <property type="match status" value="1"/>
</dbReference>
<evidence type="ECO:0000256" key="1">
    <source>
        <dbReference type="SAM" id="MobiDB-lite"/>
    </source>
</evidence>
<feature type="compositionally biased region" description="Polar residues" evidence="1">
    <location>
        <begin position="207"/>
        <end position="227"/>
    </location>
</feature>
<feature type="compositionally biased region" description="Basic and acidic residues" evidence="1">
    <location>
        <begin position="1"/>
        <end position="10"/>
    </location>
</feature>
<feature type="domain" description="DUF4283" evidence="2">
    <location>
        <begin position="60"/>
        <end position="141"/>
    </location>
</feature>
<name>A0A1R3JMQ5_COCAP</name>
<organism evidence="3 4">
    <name type="scientific">Corchorus capsularis</name>
    <name type="common">Jute</name>
    <dbReference type="NCBI Taxonomy" id="210143"/>
    <lineage>
        <taxon>Eukaryota</taxon>
        <taxon>Viridiplantae</taxon>
        <taxon>Streptophyta</taxon>
        <taxon>Embryophyta</taxon>
        <taxon>Tracheophyta</taxon>
        <taxon>Spermatophyta</taxon>
        <taxon>Magnoliopsida</taxon>
        <taxon>eudicotyledons</taxon>
        <taxon>Gunneridae</taxon>
        <taxon>Pentapetalae</taxon>
        <taxon>rosids</taxon>
        <taxon>malvids</taxon>
        <taxon>Malvales</taxon>
        <taxon>Malvaceae</taxon>
        <taxon>Grewioideae</taxon>
        <taxon>Apeibeae</taxon>
        <taxon>Corchorus</taxon>
    </lineage>
</organism>
<dbReference type="OMA" id="HEMAPDE"/>
<evidence type="ECO:0000313" key="3">
    <source>
        <dbReference type="EMBL" id="OMO96073.1"/>
    </source>
</evidence>
<evidence type="ECO:0000259" key="2">
    <source>
        <dbReference type="Pfam" id="PF14111"/>
    </source>
</evidence>
<dbReference type="OrthoDB" id="990321at2759"/>
<reference evidence="3 4" key="1">
    <citation type="submission" date="2013-09" db="EMBL/GenBank/DDBJ databases">
        <title>Corchorus capsularis genome sequencing.</title>
        <authorList>
            <person name="Alam M."/>
            <person name="Haque M.S."/>
            <person name="Islam M.S."/>
            <person name="Emdad E.M."/>
            <person name="Islam M.M."/>
            <person name="Ahmed B."/>
            <person name="Halim A."/>
            <person name="Hossen Q.M.M."/>
            <person name="Hossain M.Z."/>
            <person name="Ahmed R."/>
            <person name="Khan M.M."/>
            <person name="Islam R."/>
            <person name="Rashid M.M."/>
            <person name="Khan S.A."/>
            <person name="Rahman M.S."/>
            <person name="Alam M."/>
        </authorList>
    </citation>
    <scope>NUCLEOTIDE SEQUENCE [LARGE SCALE GENOMIC DNA]</scope>
    <source>
        <strain evidence="4">cv. CVL-1</strain>
        <tissue evidence="3">Whole seedling</tissue>
    </source>
</reference>
<dbReference type="PANTHER" id="PTHR31286">
    <property type="entry name" value="GLYCINE-RICH CELL WALL STRUCTURAL PROTEIN 1.8-LIKE"/>
    <property type="match status" value="1"/>
</dbReference>
<keyword evidence="4" id="KW-1185">Reference proteome</keyword>
<comment type="caution">
    <text evidence="3">The sequence shown here is derived from an EMBL/GenBank/DDBJ whole genome shotgun (WGS) entry which is preliminary data.</text>
</comment>
<dbReference type="PANTHER" id="PTHR31286:SF180">
    <property type="entry name" value="OS10G0362600 PROTEIN"/>
    <property type="match status" value="1"/>
</dbReference>
<dbReference type="InterPro" id="IPR025558">
    <property type="entry name" value="DUF4283"/>
</dbReference>
<protein>
    <recommendedName>
        <fullName evidence="2">DUF4283 domain-containing protein</fullName>
    </recommendedName>
</protein>
<sequence length="331" mass="38706">MERIQGKRECSWSNSDSSSEDSDEDMTSPYNNQPVPEVRPRAQRDPIVQPNLSHVPSRREHWQRCLVAVLKDFRKFSTQTLQRHINREWRLRGRATVLGREGNTYLIELTEDIDRNYAIQDSPWLLDGAMLVTDPWRPNTALRNVEIRYTHMWVQLWGMPLEYFQEEIAMEEVTHNLGHGIIYEVNQNHFTDDIRAYHRRRRMRNTTIIYRNGQRPNQEAGTSQQRQGAGEGDHEMAPDEIRPQQHTQENNNEERVQQGGNQKPDMQIAPAENENVLSQGEQHHQQQPEWEQMPNLEGTNDNLAPLPVVILNIPADEYKENRAIAEILAQI</sequence>
<dbReference type="AlphaFoldDB" id="A0A1R3JMQ5"/>
<feature type="region of interest" description="Disordered" evidence="1">
    <location>
        <begin position="1"/>
        <end position="45"/>
    </location>
</feature>